<dbReference type="SMART" id="SM00356">
    <property type="entry name" value="ZnF_C3H1"/>
    <property type="match status" value="2"/>
</dbReference>
<dbReference type="AlphaFoldDB" id="A0A7J6KN47"/>
<organism evidence="7 8">
    <name type="scientific">Perkinsus chesapeaki</name>
    <name type="common">Clam parasite</name>
    <name type="synonym">Perkinsus andrewsi</name>
    <dbReference type="NCBI Taxonomy" id="330153"/>
    <lineage>
        <taxon>Eukaryota</taxon>
        <taxon>Sar</taxon>
        <taxon>Alveolata</taxon>
        <taxon>Perkinsozoa</taxon>
        <taxon>Perkinsea</taxon>
        <taxon>Perkinsida</taxon>
        <taxon>Perkinsidae</taxon>
        <taxon>Perkinsus</taxon>
    </lineage>
</organism>
<proteinExistence type="predicted"/>
<evidence type="ECO:0000259" key="6">
    <source>
        <dbReference type="PROSITE" id="PS50103"/>
    </source>
</evidence>
<evidence type="ECO:0000256" key="5">
    <source>
        <dbReference type="PROSITE-ProRule" id="PRU00723"/>
    </source>
</evidence>
<dbReference type="InterPro" id="IPR036855">
    <property type="entry name" value="Znf_CCCH_sf"/>
</dbReference>
<accession>A0A7J6KN47</accession>
<dbReference type="OrthoDB" id="410307at2759"/>
<feature type="zinc finger region" description="C3H1-type" evidence="5">
    <location>
        <begin position="73"/>
        <end position="100"/>
    </location>
</feature>
<feature type="zinc finger region" description="C3H1-type" evidence="5">
    <location>
        <begin position="10"/>
        <end position="38"/>
    </location>
</feature>
<dbReference type="Pfam" id="PF00642">
    <property type="entry name" value="zf-CCCH"/>
    <property type="match status" value="1"/>
</dbReference>
<dbReference type="Gene3D" id="2.40.70.10">
    <property type="entry name" value="Acid Proteases"/>
    <property type="match status" value="1"/>
</dbReference>
<dbReference type="PANTHER" id="PTHR12547">
    <property type="entry name" value="CCCH ZINC FINGER/TIS11-RELATED"/>
    <property type="match status" value="1"/>
</dbReference>
<name>A0A7J6KN47_PERCH</name>
<keyword evidence="2" id="KW-0677">Repeat</keyword>
<dbReference type="GO" id="GO:0008270">
    <property type="term" value="F:zinc ion binding"/>
    <property type="evidence" value="ECO:0007669"/>
    <property type="project" value="UniProtKB-KW"/>
</dbReference>
<dbReference type="InterPro" id="IPR045877">
    <property type="entry name" value="ZFP36-like"/>
</dbReference>
<dbReference type="Proteomes" id="UP000591131">
    <property type="component" value="Unassembled WGS sequence"/>
</dbReference>
<evidence type="ECO:0000256" key="1">
    <source>
        <dbReference type="ARBA" id="ARBA00022723"/>
    </source>
</evidence>
<gene>
    <name evidence="7" type="ORF">FOL47_003937</name>
</gene>
<dbReference type="PROSITE" id="PS50103">
    <property type="entry name" value="ZF_C3H1"/>
    <property type="match status" value="2"/>
</dbReference>
<keyword evidence="3 5" id="KW-0863">Zinc-finger</keyword>
<sequence length="317" mass="35139">EVGGSRQQDGRKTVICRNYAYQGTCNYGARCRFSHAGDRRTIRESASEAGTKKPNEAAFIKKEENGTPLKDADNKPKECLFNKVGKCKFGDKCIFKHNPQDSEVRRSERLNKGVYIAQSGNSANPVDPELICDDVRRFDGLVNNNVQAHILCDTGSQLNLVTGSFVDKANLCKEAITAIDFSGISGECCSFNEITSFVVKVGDCQTKVKAGVVSSLPKGADILLNNKVTESFAVCAACVAEDHIDNIIRKELNFDWVPLRSAPGFAMRCRELRIDEAKDHENQRFCFEISIDPSGLPEGTWPRQFSDFGKKICEVYE</sequence>
<feature type="non-terminal residue" evidence="7">
    <location>
        <position position="1"/>
    </location>
</feature>
<keyword evidence="1 5" id="KW-0479">Metal-binding</keyword>
<dbReference type="Pfam" id="PF14608">
    <property type="entry name" value="zf-CCCH_2"/>
    <property type="match status" value="1"/>
</dbReference>
<feature type="non-terminal residue" evidence="7">
    <location>
        <position position="317"/>
    </location>
</feature>
<feature type="domain" description="C3H1-type" evidence="6">
    <location>
        <begin position="73"/>
        <end position="100"/>
    </location>
</feature>
<dbReference type="InterPro" id="IPR021109">
    <property type="entry name" value="Peptidase_aspartic_dom_sf"/>
</dbReference>
<evidence type="ECO:0000256" key="2">
    <source>
        <dbReference type="ARBA" id="ARBA00022737"/>
    </source>
</evidence>
<dbReference type="InterPro" id="IPR000571">
    <property type="entry name" value="Znf_CCCH"/>
</dbReference>
<evidence type="ECO:0000256" key="4">
    <source>
        <dbReference type="ARBA" id="ARBA00022833"/>
    </source>
</evidence>
<feature type="domain" description="C3H1-type" evidence="6">
    <location>
        <begin position="10"/>
        <end position="38"/>
    </location>
</feature>
<dbReference type="Gene3D" id="4.10.1000.10">
    <property type="entry name" value="Zinc finger, CCCH-type"/>
    <property type="match status" value="1"/>
</dbReference>
<dbReference type="SUPFAM" id="SSF90229">
    <property type="entry name" value="CCCH zinc finger"/>
    <property type="match status" value="2"/>
</dbReference>
<evidence type="ECO:0000256" key="3">
    <source>
        <dbReference type="ARBA" id="ARBA00022771"/>
    </source>
</evidence>
<keyword evidence="8" id="KW-1185">Reference proteome</keyword>
<dbReference type="PANTHER" id="PTHR12547:SF63">
    <property type="entry name" value="ZINC FINGER CCCH DOMAIN-CONTAINING PROTEIN 37"/>
    <property type="match status" value="1"/>
</dbReference>
<evidence type="ECO:0000313" key="7">
    <source>
        <dbReference type="EMBL" id="KAF4647946.1"/>
    </source>
</evidence>
<evidence type="ECO:0000313" key="8">
    <source>
        <dbReference type="Proteomes" id="UP000591131"/>
    </source>
</evidence>
<reference evidence="7 8" key="1">
    <citation type="submission" date="2020-04" db="EMBL/GenBank/DDBJ databases">
        <title>Perkinsus chesapeaki whole genome sequence.</title>
        <authorList>
            <person name="Bogema D.R."/>
        </authorList>
    </citation>
    <scope>NUCLEOTIDE SEQUENCE [LARGE SCALE GENOMIC DNA]</scope>
    <source>
        <strain evidence="7">ATCC PRA-425</strain>
    </source>
</reference>
<protein>
    <recommendedName>
        <fullName evidence="6">C3H1-type domain-containing protein</fullName>
    </recommendedName>
</protein>
<keyword evidence="4 5" id="KW-0862">Zinc</keyword>
<comment type="caution">
    <text evidence="7">The sequence shown here is derived from an EMBL/GenBank/DDBJ whole genome shotgun (WGS) entry which is preliminary data.</text>
</comment>
<dbReference type="EMBL" id="JAAPAO010002276">
    <property type="protein sequence ID" value="KAF4647946.1"/>
    <property type="molecule type" value="Genomic_DNA"/>
</dbReference>
<dbReference type="GO" id="GO:0003729">
    <property type="term" value="F:mRNA binding"/>
    <property type="evidence" value="ECO:0007669"/>
    <property type="project" value="InterPro"/>
</dbReference>